<evidence type="ECO:0000259" key="3">
    <source>
        <dbReference type="Pfam" id="PF24564"/>
    </source>
</evidence>
<name>A0A3D8RI07_9HELO</name>
<dbReference type="InterPro" id="IPR056024">
    <property type="entry name" value="DUF7605"/>
</dbReference>
<keyword evidence="5" id="KW-1185">Reference proteome</keyword>
<dbReference type="InterPro" id="IPR027417">
    <property type="entry name" value="P-loop_NTPase"/>
</dbReference>
<dbReference type="EMBL" id="PDLN01000010">
    <property type="protein sequence ID" value="RDW73682.1"/>
    <property type="molecule type" value="Genomic_DNA"/>
</dbReference>
<comment type="caution">
    <text evidence="4">The sequence shown here is derived from an EMBL/GenBank/DDBJ whole genome shotgun (WGS) entry which is preliminary data.</text>
</comment>
<dbReference type="PANTHER" id="PTHR36681:SF3">
    <property type="entry name" value="NUCLEAR GTPASE, GERMINAL CENTER-ASSOCIATED, TANDEM DUPLICATE 3"/>
    <property type="match status" value="1"/>
</dbReference>
<feature type="region of interest" description="Disordered" evidence="1">
    <location>
        <begin position="447"/>
        <end position="468"/>
    </location>
</feature>
<accession>A0A3D8RI07</accession>
<sequence>MEPPDSSLQSPGSSMANSAAGWLFADLHETSIQKDSSEMRAEQQASLDRDPAPENDNAAISAIDKELDAAHRVAQKEAALRAGRGFLQGLIAYLEEPKNLIEDAISLKEQAKVLLQQSGVPQTFIGVVGFTGCGKSSLINALLDEEMLVPTSAMRASTSVVTEISWNESDDPTRAYTAIIGFISHDEWRAEIDILLYDIQNRPKGENLSIQSSSEASIALAKISAVYPHINLDTLSHMSPDDLLAQRDLSGVLGKEKVIHDHSAKEFQKLIKNYIESVDRNNEDESIIAYWPLVRCAKIKIKAPILRNGLVLVDLPGLGDSNAGRTQVTQAYLQDVKYLWIVSDIVRAVDDEIAKDLLGRSFRRQLLMDGRYGDNYITFVMTKIDQVNVQEVIQTLDLERSGSELDKIYIREQQMGQEIFDITDSLDAAKRESKAARKSLRRLKKEIDEHAQVPPLSRKRKRGKGANTNLQQTRILPECQRQELESLWKTVHRPKVLKDRKSTLTKAIRGLKTEVRSVCIKARSNYTKMQLGVDFENGLQELWQELRNSGPQKLEAKEGHTETRLKSFCISSKAYQKLRGRFARDDTPKGFYNVADTGIPELQGYAKSSTLTEREQAADEFLINLQLFSSMVFQNETNDATGKILNLIQSTIQSSLQTATKNGRKSALKHAKDIVGSGIACPTWKAICRREGVFVTARKINHDWDNSFTEAFLKEIAISWNDVINLKMIETIRIYTQKLLEGLQTLSQGVESSIKMDLRVQRQPWTEWLGGFSVLEEHLNIHVSAALTEAQKSAKRIHRLVARMVFDFLSPMYEKCLEQKGTGTLLRMKDIFSKHVKKKTSKTYRAVESRLLKDLTKMHDDLRLKLIQEYTVVYNQLKNGSPAQKDCEILTLPRATDDPQVVRLRQYLLGALSTLEEELQKSENVQVPDHFLESPQSSSGCIKKEGSEVDVQLEDNTEGSTEYLADGTELKADLDSDQDAHFEDTSDFEEVCPEDTSDSEDGTSEDNYIEDSNNFF</sequence>
<dbReference type="PANTHER" id="PTHR36681">
    <property type="entry name" value="NUCLEAR GTPASE, GERMINAL CENTER-ASSOCIATED, TANDEM DUPLICATE 3"/>
    <property type="match status" value="1"/>
</dbReference>
<gene>
    <name evidence="4" type="ORF">BP5796_07124</name>
</gene>
<evidence type="ECO:0000256" key="1">
    <source>
        <dbReference type="SAM" id="MobiDB-lite"/>
    </source>
</evidence>
<feature type="domain" description="Dynamin N-terminal" evidence="2">
    <location>
        <begin position="125"/>
        <end position="352"/>
    </location>
</feature>
<dbReference type="Pfam" id="PF00350">
    <property type="entry name" value="Dynamin_N"/>
    <property type="match status" value="1"/>
</dbReference>
<evidence type="ECO:0000313" key="4">
    <source>
        <dbReference type="EMBL" id="RDW73682.1"/>
    </source>
</evidence>
<feature type="compositionally biased region" description="Acidic residues" evidence="1">
    <location>
        <begin position="985"/>
        <end position="1009"/>
    </location>
</feature>
<proteinExistence type="predicted"/>
<dbReference type="AlphaFoldDB" id="A0A3D8RI07"/>
<feature type="domain" description="DUF7605" evidence="3">
    <location>
        <begin position="677"/>
        <end position="840"/>
    </location>
</feature>
<dbReference type="InterPro" id="IPR045063">
    <property type="entry name" value="Dynamin_N"/>
</dbReference>
<feature type="region of interest" description="Disordered" evidence="1">
    <location>
        <begin position="33"/>
        <end position="56"/>
    </location>
</feature>
<evidence type="ECO:0000259" key="2">
    <source>
        <dbReference type="Pfam" id="PF00350"/>
    </source>
</evidence>
<organism evidence="4 5">
    <name type="scientific">Coleophoma crateriformis</name>
    <dbReference type="NCBI Taxonomy" id="565419"/>
    <lineage>
        <taxon>Eukaryota</taxon>
        <taxon>Fungi</taxon>
        <taxon>Dikarya</taxon>
        <taxon>Ascomycota</taxon>
        <taxon>Pezizomycotina</taxon>
        <taxon>Leotiomycetes</taxon>
        <taxon>Helotiales</taxon>
        <taxon>Dermateaceae</taxon>
        <taxon>Coleophoma</taxon>
    </lineage>
</organism>
<dbReference type="Gene3D" id="3.40.50.300">
    <property type="entry name" value="P-loop containing nucleotide triphosphate hydrolases"/>
    <property type="match status" value="1"/>
</dbReference>
<dbReference type="Proteomes" id="UP000256328">
    <property type="component" value="Unassembled WGS sequence"/>
</dbReference>
<protein>
    <recommendedName>
        <fullName evidence="6">G domain-containing protein</fullName>
    </recommendedName>
</protein>
<reference evidence="4 5" key="1">
    <citation type="journal article" date="2018" name="IMA Fungus">
        <title>IMA Genome-F 9: Draft genome sequence of Annulohypoxylon stygium, Aspergillus mulundensis, Berkeleyomyces basicola (syn. Thielaviopsis basicola), Ceratocystis smalleyi, two Cercospora beticola strains, Coleophoma cylindrospora, Fusarium fracticaudum, Phialophora cf. hyalina, and Morchella septimelata.</title>
        <authorList>
            <person name="Wingfield B.D."/>
            <person name="Bills G.F."/>
            <person name="Dong Y."/>
            <person name="Huang W."/>
            <person name="Nel W.J."/>
            <person name="Swalarsk-Parry B.S."/>
            <person name="Vaghefi N."/>
            <person name="Wilken P.M."/>
            <person name="An Z."/>
            <person name="de Beer Z.W."/>
            <person name="De Vos L."/>
            <person name="Chen L."/>
            <person name="Duong T.A."/>
            <person name="Gao Y."/>
            <person name="Hammerbacher A."/>
            <person name="Kikkert J.R."/>
            <person name="Li Y."/>
            <person name="Li H."/>
            <person name="Li K."/>
            <person name="Li Q."/>
            <person name="Liu X."/>
            <person name="Ma X."/>
            <person name="Naidoo K."/>
            <person name="Pethybridge S.J."/>
            <person name="Sun J."/>
            <person name="Steenkamp E.T."/>
            <person name="van der Nest M.A."/>
            <person name="van Wyk S."/>
            <person name="Wingfield M.J."/>
            <person name="Xiong C."/>
            <person name="Yue Q."/>
            <person name="Zhang X."/>
        </authorList>
    </citation>
    <scope>NUCLEOTIDE SEQUENCE [LARGE SCALE GENOMIC DNA]</scope>
    <source>
        <strain evidence="4 5">BP5796</strain>
    </source>
</reference>
<dbReference type="SUPFAM" id="SSF52540">
    <property type="entry name" value="P-loop containing nucleoside triphosphate hydrolases"/>
    <property type="match status" value="1"/>
</dbReference>
<feature type="region of interest" description="Disordered" evidence="1">
    <location>
        <begin position="975"/>
        <end position="1016"/>
    </location>
</feature>
<feature type="region of interest" description="Disordered" evidence="1">
    <location>
        <begin position="926"/>
        <end position="963"/>
    </location>
</feature>
<dbReference type="OrthoDB" id="3598281at2759"/>
<evidence type="ECO:0000313" key="5">
    <source>
        <dbReference type="Proteomes" id="UP000256328"/>
    </source>
</evidence>
<dbReference type="Pfam" id="PF24564">
    <property type="entry name" value="DUF7605"/>
    <property type="match status" value="1"/>
</dbReference>
<evidence type="ECO:0008006" key="6">
    <source>
        <dbReference type="Google" id="ProtNLM"/>
    </source>
</evidence>
<feature type="compositionally biased region" description="Basic and acidic residues" evidence="1">
    <location>
        <begin position="33"/>
        <end position="52"/>
    </location>
</feature>
<feature type="compositionally biased region" description="Basic and acidic residues" evidence="1">
    <location>
        <begin position="975"/>
        <end position="984"/>
    </location>
</feature>